<sequence>MTRIDSLHLGPRAILLGLSMHLVILLAKDEVPNDRIHARSRHMIESRSSELKAYQISDSSLNQTNVTSEPTDSLLIDPNYGLKPTLSSALVTTALLTAPTDRPTSFSQAGPFQVFSGNMTVSLPTPTLSMPTVTANASEHVSYPTPTSGINPTYNNSVPVAQSNVTSIVTVNASNSTATPVDHSLEPSTSTAFVYATSSPTKSNSSAQGNARTSGVYLPSTPKSLTLLIGIFIIALFSYV</sequence>
<reference evidence="2" key="1">
    <citation type="submission" date="2013-11" db="EMBL/GenBank/DDBJ databases">
        <title>Genome sequence of the fusiform rust pathogen reveals effectors for host alternation and coevolution with pine.</title>
        <authorList>
            <consortium name="DOE Joint Genome Institute"/>
            <person name="Smith K."/>
            <person name="Pendleton A."/>
            <person name="Kubisiak T."/>
            <person name="Anderson C."/>
            <person name="Salamov A."/>
            <person name="Aerts A."/>
            <person name="Riley R."/>
            <person name="Clum A."/>
            <person name="Lindquist E."/>
            <person name="Ence D."/>
            <person name="Campbell M."/>
            <person name="Kronenberg Z."/>
            <person name="Feau N."/>
            <person name="Dhillon B."/>
            <person name="Hamelin R."/>
            <person name="Burleigh J."/>
            <person name="Smith J."/>
            <person name="Yandell M."/>
            <person name="Nelson C."/>
            <person name="Grigoriev I."/>
            <person name="Davis J."/>
        </authorList>
    </citation>
    <scope>NUCLEOTIDE SEQUENCE</scope>
    <source>
        <strain evidence="2">G11</strain>
    </source>
</reference>
<proteinExistence type="predicted"/>
<dbReference type="Proteomes" id="UP000886653">
    <property type="component" value="Unassembled WGS sequence"/>
</dbReference>
<dbReference type="OrthoDB" id="2514645at2759"/>
<dbReference type="EMBL" id="MU167255">
    <property type="protein sequence ID" value="KAG0146821.1"/>
    <property type="molecule type" value="Genomic_DNA"/>
</dbReference>
<keyword evidence="3" id="KW-1185">Reference proteome</keyword>
<name>A0A9P6NNP2_9BASI</name>
<feature type="signal peptide" evidence="1">
    <location>
        <begin position="1"/>
        <end position="27"/>
    </location>
</feature>
<dbReference type="AlphaFoldDB" id="A0A9P6NNP2"/>
<gene>
    <name evidence="2" type="ORF">CROQUDRAFT_670876</name>
</gene>
<organism evidence="2 3">
    <name type="scientific">Cronartium quercuum f. sp. fusiforme G11</name>
    <dbReference type="NCBI Taxonomy" id="708437"/>
    <lineage>
        <taxon>Eukaryota</taxon>
        <taxon>Fungi</taxon>
        <taxon>Dikarya</taxon>
        <taxon>Basidiomycota</taxon>
        <taxon>Pucciniomycotina</taxon>
        <taxon>Pucciniomycetes</taxon>
        <taxon>Pucciniales</taxon>
        <taxon>Coleosporiaceae</taxon>
        <taxon>Cronartium</taxon>
    </lineage>
</organism>
<keyword evidence="1" id="KW-0732">Signal</keyword>
<protein>
    <submittedName>
        <fullName evidence="2">Uncharacterized protein</fullName>
    </submittedName>
</protein>
<feature type="chain" id="PRO_5040246370" evidence="1">
    <location>
        <begin position="28"/>
        <end position="240"/>
    </location>
</feature>
<evidence type="ECO:0000256" key="1">
    <source>
        <dbReference type="SAM" id="SignalP"/>
    </source>
</evidence>
<accession>A0A9P6NNP2</accession>
<evidence type="ECO:0000313" key="3">
    <source>
        <dbReference type="Proteomes" id="UP000886653"/>
    </source>
</evidence>
<evidence type="ECO:0000313" key="2">
    <source>
        <dbReference type="EMBL" id="KAG0146821.1"/>
    </source>
</evidence>
<comment type="caution">
    <text evidence="2">The sequence shown here is derived from an EMBL/GenBank/DDBJ whole genome shotgun (WGS) entry which is preliminary data.</text>
</comment>